<accession>A0ABR7NLZ4</accession>
<dbReference type="InterPro" id="IPR050639">
    <property type="entry name" value="SSR_resolvase"/>
</dbReference>
<dbReference type="EMBL" id="JACRTB010000030">
    <property type="protein sequence ID" value="MBC8577427.1"/>
    <property type="molecule type" value="Genomic_DNA"/>
</dbReference>
<protein>
    <submittedName>
        <fullName evidence="2">Recombinase family protein</fullName>
    </submittedName>
</protein>
<dbReference type="RefSeq" id="WP_262400834.1">
    <property type="nucleotide sequence ID" value="NZ_JACRTB010000030.1"/>
</dbReference>
<gene>
    <name evidence="2" type="ORF">H8717_13560</name>
</gene>
<sequence>MRVFFYCRVTHDEGFSLEAQGAELRRYAQQAGYTIVGATDEHGSGFTLDRPGLQKVTEAVLAGKVDMVLVKSVDRIGREWGMRQSYIDLLTMHKVKLLCMRERLIFSETGSTNF</sequence>
<dbReference type="PROSITE" id="PS51736">
    <property type="entry name" value="RECOMBINASES_3"/>
    <property type="match status" value="1"/>
</dbReference>
<feature type="domain" description="Resolvase/invertase-type recombinase catalytic" evidence="1">
    <location>
        <begin position="2"/>
        <end position="114"/>
    </location>
</feature>
<dbReference type="PANTHER" id="PTHR30461:SF23">
    <property type="entry name" value="DNA RECOMBINASE-RELATED"/>
    <property type="match status" value="1"/>
</dbReference>
<evidence type="ECO:0000313" key="3">
    <source>
        <dbReference type="Proteomes" id="UP000658131"/>
    </source>
</evidence>
<dbReference type="PANTHER" id="PTHR30461">
    <property type="entry name" value="DNA-INVERTASE FROM LAMBDOID PROPHAGE"/>
    <property type="match status" value="1"/>
</dbReference>
<evidence type="ECO:0000313" key="2">
    <source>
        <dbReference type="EMBL" id="MBC8577427.1"/>
    </source>
</evidence>
<dbReference type="InterPro" id="IPR006119">
    <property type="entry name" value="Resolv_N"/>
</dbReference>
<dbReference type="Gene3D" id="3.40.50.1390">
    <property type="entry name" value="Resolvase, N-terminal catalytic domain"/>
    <property type="match status" value="1"/>
</dbReference>
<name>A0ABR7NLZ4_9FIRM</name>
<dbReference type="Proteomes" id="UP000658131">
    <property type="component" value="Unassembled WGS sequence"/>
</dbReference>
<dbReference type="SMART" id="SM00857">
    <property type="entry name" value="Resolvase"/>
    <property type="match status" value="1"/>
</dbReference>
<dbReference type="SUPFAM" id="SSF53041">
    <property type="entry name" value="Resolvase-like"/>
    <property type="match status" value="1"/>
</dbReference>
<proteinExistence type="predicted"/>
<reference evidence="2 3" key="1">
    <citation type="submission" date="2020-08" db="EMBL/GenBank/DDBJ databases">
        <title>Genome public.</title>
        <authorList>
            <person name="Liu C."/>
            <person name="Sun Q."/>
        </authorList>
    </citation>
    <scope>NUCLEOTIDE SEQUENCE [LARGE SCALE GENOMIC DNA]</scope>
    <source>
        <strain evidence="2 3">BX1</strain>
    </source>
</reference>
<evidence type="ECO:0000259" key="1">
    <source>
        <dbReference type="PROSITE" id="PS51736"/>
    </source>
</evidence>
<dbReference type="CDD" id="cd00338">
    <property type="entry name" value="Ser_Recombinase"/>
    <property type="match status" value="1"/>
</dbReference>
<dbReference type="InterPro" id="IPR036162">
    <property type="entry name" value="Resolvase-like_N_sf"/>
</dbReference>
<comment type="caution">
    <text evidence="2">The sequence shown here is derived from an EMBL/GenBank/DDBJ whole genome shotgun (WGS) entry which is preliminary data.</text>
</comment>
<dbReference type="Pfam" id="PF00239">
    <property type="entry name" value="Resolvase"/>
    <property type="match status" value="1"/>
</dbReference>
<keyword evidence="3" id="KW-1185">Reference proteome</keyword>
<organism evidence="2 3">
    <name type="scientific">Yanshouia hominis</name>
    <dbReference type="NCBI Taxonomy" id="2763673"/>
    <lineage>
        <taxon>Bacteria</taxon>
        <taxon>Bacillati</taxon>
        <taxon>Bacillota</taxon>
        <taxon>Clostridia</taxon>
        <taxon>Eubacteriales</taxon>
        <taxon>Oscillospiraceae</taxon>
        <taxon>Yanshouia</taxon>
    </lineage>
</organism>